<sequence length="392" mass="43119">MPPARHGPMCPGPPPGPPLASHHSRSSHSRSPSPPSPLSPRIINVSPSSPAASPTINYYRQVVPHPYFPYEGTEYYDPNRPPPRMSGGLGHRWPRSAKPMGPRAPPSPTKSIDPANDKLWDEVLSGAPGTQGEPLITQKDIDDLFNPPPSAMLITDADVAAVMEPLVTDADVEEVIREMLTEQDIADAMKDKVTDADVEGIMMPSFTDADAEAVMGDLIPDELVEEVMREGEIPDELVEEVMRSPRQASVEDESDKLSQQAHDSEDSDEGEESSSHDSSDSGSNSSQEEERDEDEDGDEGNAPAESIPETETEPRTPRSVRWAMPLDEEIDSRYPSDDGFHHSPELGTRDYEVEEIEGNRYDDDDARIVAVVRYFPTPGYSTGYGPSWSRKY</sequence>
<feature type="compositionally biased region" description="Acidic residues" evidence="1">
    <location>
        <begin position="287"/>
        <end position="299"/>
    </location>
</feature>
<dbReference type="EMBL" id="MU866097">
    <property type="protein sequence ID" value="KAK4180536.1"/>
    <property type="molecule type" value="Genomic_DNA"/>
</dbReference>
<evidence type="ECO:0000256" key="1">
    <source>
        <dbReference type="SAM" id="MobiDB-lite"/>
    </source>
</evidence>
<evidence type="ECO:0000313" key="3">
    <source>
        <dbReference type="Proteomes" id="UP001302321"/>
    </source>
</evidence>
<evidence type="ECO:0000313" key="2">
    <source>
        <dbReference type="EMBL" id="KAK4180536.1"/>
    </source>
</evidence>
<gene>
    <name evidence="2" type="ORF">QBC36DRAFT_204417</name>
</gene>
<feature type="region of interest" description="Disordered" evidence="1">
    <location>
        <begin position="94"/>
        <end position="115"/>
    </location>
</feature>
<organism evidence="2 3">
    <name type="scientific">Triangularia setosa</name>
    <dbReference type="NCBI Taxonomy" id="2587417"/>
    <lineage>
        <taxon>Eukaryota</taxon>
        <taxon>Fungi</taxon>
        <taxon>Dikarya</taxon>
        <taxon>Ascomycota</taxon>
        <taxon>Pezizomycotina</taxon>
        <taxon>Sordariomycetes</taxon>
        <taxon>Sordariomycetidae</taxon>
        <taxon>Sordariales</taxon>
        <taxon>Podosporaceae</taxon>
        <taxon>Triangularia</taxon>
    </lineage>
</organism>
<feature type="region of interest" description="Disordered" evidence="1">
    <location>
        <begin position="234"/>
        <end position="350"/>
    </location>
</feature>
<proteinExistence type="predicted"/>
<keyword evidence="3" id="KW-1185">Reference proteome</keyword>
<feature type="compositionally biased region" description="Polar residues" evidence="1">
    <location>
        <begin position="45"/>
        <end position="54"/>
    </location>
</feature>
<protein>
    <recommendedName>
        <fullName evidence="4">Magnesium transporter MgtE intracellular domain-containing protein</fullName>
    </recommendedName>
</protein>
<reference evidence="2" key="1">
    <citation type="journal article" date="2023" name="Mol. Phylogenet. Evol.">
        <title>Genome-scale phylogeny and comparative genomics of the fungal order Sordariales.</title>
        <authorList>
            <person name="Hensen N."/>
            <person name="Bonometti L."/>
            <person name="Westerberg I."/>
            <person name="Brannstrom I.O."/>
            <person name="Guillou S."/>
            <person name="Cros-Aarteil S."/>
            <person name="Calhoun S."/>
            <person name="Haridas S."/>
            <person name="Kuo A."/>
            <person name="Mondo S."/>
            <person name="Pangilinan J."/>
            <person name="Riley R."/>
            <person name="LaButti K."/>
            <person name="Andreopoulos B."/>
            <person name="Lipzen A."/>
            <person name="Chen C."/>
            <person name="Yan M."/>
            <person name="Daum C."/>
            <person name="Ng V."/>
            <person name="Clum A."/>
            <person name="Steindorff A."/>
            <person name="Ohm R.A."/>
            <person name="Martin F."/>
            <person name="Silar P."/>
            <person name="Natvig D.O."/>
            <person name="Lalanne C."/>
            <person name="Gautier V."/>
            <person name="Ament-Velasquez S.L."/>
            <person name="Kruys A."/>
            <person name="Hutchinson M.I."/>
            <person name="Powell A.J."/>
            <person name="Barry K."/>
            <person name="Miller A.N."/>
            <person name="Grigoriev I.V."/>
            <person name="Debuchy R."/>
            <person name="Gladieux P."/>
            <person name="Hiltunen Thoren M."/>
            <person name="Johannesson H."/>
        </authorList>
    </citation>
    <scope>NUCLEOTIDE SEQUENCE</scope>
    <source>
        <strain evidence="2">CBS 892.96</strain>
    </source>
</reference>
<feature type="compositionally biased region" description="Pro residues" evidence="1">
    <location>
        <begin position="1"/>
        <end position="18"/>
    </location>
</feature>
<feature type="compositionally biased region" description="Basic and acidic residues" evidence="1">
    <location>
        <begin position="331"/>
        <end position="350"/>
    </location>
</feature>
<feature type="region of interest" description="Disordered" evidence="1">
    <location>
        <begin position="1"/>
        <end position="54"/>
    </location>
</feature>
<comment type="caution">
    <text evidence="2">The sequence shown here is derived from an EMBL/GenBank/DDBJ whole genome shotgun (WGS) entry which is preliminary data.</text>
</comment>
<name>A0AAN6WEV0_9PEZI</name>
<evidence type="ECO:0008006" key="4">
    <source>
        <dbReference type="Google" id="ProtNLM"/>
    </source>
</evidence>
<dbReference type="Proteomes" id="UP001302321">
    <property type="component" value="Unassembled WGS sequence"/>
</dbReference>
<dbReference type="AlphaFoldDB" id="A0AAN6WEV0"/>
<reference evidence="2" key="2">
    <citation type="submission" date="2023-05" db="EMBL/GenBank/DDBJ databases">
        <authorList>
            <consortium name="Lawrence Berkeley National Laboratory"/>
            <person name="Steindorff A."/>
            <person name="Hensen N."/>
            <person name="Bonometti L."/>
            <person name="Westerberg I."/>
            <person name="Brannstrom I.O."/>
            <person name="Guillou S."/>
            <person name="Cros-Aarteil S."/>
            <person name="Calhoun S."/>
            <person name="Haridas S."/>
            <person name="Kuo A."/>
            <person name="Mondo S."/>
            <person name="Pangilinan J."/>
            <person name="Riley R."/>
            <person name="Labutti K."/>
            <person name="Andreopoulos B."/>
            <person name="Lipzen A."/>
            <person name="Chen C."/>
            <person name="Yanf M."/>
            <person name="Daum C."/>
            <person name="Ng V."/>
            <person name="Clum A."/>
            <person name="Ohm R."/>
            <person name="Martin F."/>
            <person name="Silar P."/>
            <person name="Natvig D."/>
            <person name="Lalanne C."/>
            <person name="Gautier V."/>
            <person name="Ament-Velasquez S.L."/>
            <person name="Kruys A."/>
            <person name="Hutchinson M.I."/>
            <person name="Powell A.J."/>
            <person name="Barry K."/>
            <person name="Miller A.N."/>
            <person name="Grigoriev I.V."/>
            <person name="Debuchy R."/>
            <person name="Gladieux P."/>
            <person name="Thoren M.H."/>
            <person name="Johannesson H."/>
        </authorList>
    </citation>
    <scope>NUCLEOTIDE SEQUENCE</scope>
    <source>
        <strain evidence="2">CBS 892.96</strain>
    </source>
</reference>
<accession>A0AAN6WEV0</accession>